<comment type="caution">
    <text evidence="6">The sequence shown here is derived from an EMBL/GenBank/DDBJ whole genome shotgun (WGS) entry which is preliminary data.</text>
</comment>
<dbReference type="PROSITE" id="PS51257">
    <property type="entry name" value="PROKAR_LIPOPROTEIN"/>
    <property type="match status" value="1"/>
</dbReference>
<dbReference type="InterPro" id="IPR050364">
    <property type="entry name" value="Cytochrome_P450_fung"/>
</dbReference>
<reference evidence="6 7" key="1">
    <citation type="submission" date="2020-12" db="EMBL/GenBank/DDBJ databases">
        <title>Metabolic potential, ecology and presence of endohyphal bacteria is reflected in genomic diversity of Mucoromycotina.</title>
        <authorList>
            <person name="Muszewska A."/>
            <person name="Okrasinska A."/>
            <person name="Steczkiewicz K."/>
            <person name="Drgas O."/>
            <person name="Orlowska M."/>
            <person name="Perlinska-Lenart U."/>
            <person name="Aleksandrzak-Piekarczyk T."/>
            <person name="Szatraj K."/>
            <person name="Zielenkiewicz U."/>
            <person name="Pilsyk S."/>
            <person name="Malc E."/>
            <person name="Mieczkowski P."/>
            <person name="Kruszewska J.S."/>
            <person name="Biernat P."/>
            <person name="Pawlowska J."/>
        </authorList>
    </citation>
    <scope>NUCLEOTIDE SEQUENCE [LARGE SCALE GENOMIC DNA]</scope>
    <source>
        <strain evidence="6 7">CBS 142.35</strain>
    </source>
</reference>
<dbReference type="GO" id="GO:0005506">
    <property type="term" value="F:iron ion binding"/>
    <property type="evidence" value="ECO:0007669"/>
    <property type="project" value="InterPro"/>
</dbReference>
<dbReference type="PROSITE" id="PS00086">
    <property type="entry name" value="CYTOCHROME_P450"/>
    <property type="match status" value="1"/>
</dbReference>
<feature type="binding site" description="axial binding residue" evidence="4">
    <location>
        <position position="458"/>
    </location>
    <ligand>
        <name>heme</name>
        <dbReference type="ChEBI" id="CHEBI:30413"/>
    </ligand>
    <ligandPart>
        <name>Fe</name>
        <dbReference type="ChEBI" id="CHEBI:18248"/>
    </ligandPart>
</feature>
<dbReference type="GO" id="GO:0004497">
    <property type="term" value="F:monooxygenase activity"/>
    <property type="evidence" value="ECO:0007669"/>
    <property type="project" value="UniProtKB-KW"/>
</dbReference>
<keyword evidence="5" id="KW-0503">Monooxygenase</keyword>
<evidence type="ECO:0008006" key="8">
    <source>
        <dbReference type="Google" id="ProtNLM"/>
    </source>
</evidence>
<accession>A0A8H7RYX3</accession>
<dbReference type="Proteomes" id="UP000646827">
    <property type="component" value="Unassembled WGS sequence"/>
</dbReference>
<organism evidence="6 7">
    <name type="scientific">Circinella minor</name>
    <dbReference type="NCBI Taxonomy" id="1195481"/>
    <lineage>
        <taxon>Eukaryota</taxon>
        <taxon>Fungi</taxon>
        <taxon>Fungi incertae sedis</taxon>
        <taxon>Mucoromycota</taxon>
        <taxon>Mucoromycotina</taxon>
        <taxon>Mucoromycetes</taxon>
        <taxon>Mucorales</taxon>
        <taxon>Lichtheimiaceae</taxon>
        <taxon>Circinella</taxon>
    </lineage>
</organism>
<dbReference type="InterPro" id="IPR002401">
    <property type="entry name" value="Cyt_P450_E_grp-I"/>
</dbReference>
<comment type="similarity">
    <text evidence="5">Belongs to the cytochrome P450 family.</text>
</comment>
<dbReference type="Pfam" id="PF00067">
    <property type="entry name" value="p450"/>
    <property type="match status" value="1"/>
</dbReference>
<protein>
    <recommendedName>
        <fullName evidence="8">Cytochrome P450</fullName>
    </recommendedName>
</protein>
<proteinExistence type="inferred from homology"/>
<keyword evidence="7" id="KW-1185">Reference proteome</keyword>
<evidence type="ECO:0000256" key="4">
    <source>
        <dbReference type="PIRSR" id="PIRSR602401-1"/>
    </source>
</evidence>
<dbReference type="PANTHER" id="PTHR46300">
    <property type="entry name" value="P450, PUTATIVE (EUROFUNG)-RELATED-RELATED"/>
    <property type="match status" value="1"/>
</dbReference>
<evidence type="ECO:0000313" key="7">
    <source>
        <dbReference type="Proteomes" id="UP000646827"/>
    </source>
</evidence>
<dbReference type="InterPro" id="IPR036396">
    <property type="entry name" value="Cyt_P450_sf"/>
</dbReference>
<dbReference type="EMBL" id="JAEPRB010000141">
    <property type="protein sequence ID" value="KAG2220424.1"/>
    <property type="molecule type" value="Genomic_DNA"/>
</dbReference>
<evidence type="ECO:0000313" key="6">
    <source>
        <dbReference type="EMBL" id="KAG2220424.1"/>
    </source>
</evidence>
<comment type="cofactor">
    <cofactor evidence="4">
        <name>heme</name>
        <dbReference type="ChEBI" id="CHEBI:30413"/>
    </cofactor>
</comment>
<evidence type="ECO:0000256" key="5">
    <source>
        <dbReference type="RuleBase" id="RU000461"/>
    </source>
</evidence>
<dbReference type="PANTHER" id="PTHR46300:SF11">
    <property type="entry name" value="OXIDOREDUCTASE, PUTATIVE-RELATED"/>
    <property type="match status" value="1"/>
</dbReference>
<name>A0A8H7RYX3_9FUNG</name>
<keyword evidence="1 4" id="KW-0479">Metal-binding</keyword>
<dbReference type="Gene3D" id="1.10.630.10">
    <property type="entry name" value="Cytochrome P450"/>
    <property type="match status" value="1"/>
</dbReference>
<dbReference type="PRINTS" id="PR00463">
    <property type="entry name" value="EP450I"/>
</dbReference>
<dbReference type="InterPro" id="IPR017972">
    <property type="entry name" value="Cyt_P450_CS"/>
</dbReference>
<dbReference type="SUPFAM" id="SSF48264">
    <property type="entry name" value="Cytochrome P450"/>
    <property type="match status" value="1"/>
</dbReference>
<evidence type="ECO:0000256" key="2">
    <source>
        <dbReference type="ARBA" id="ARBA00023002"/>
    </source>
</evidence>
<dbReference type="InterPro" id="IPR001128">
    <property type="entry name" value="Cyt_P450"/>
</dbReference>
<dbReference type="AlphaFoldDB" id="A0A8H7RYX3"/>
<keyword evidence="3 4" id="KW-0408">Iron</keyword>
<keyword evidence="2 5" id="KW-0560">Oxidoreductase</keyword>
<keyword evidence="4 5" id="KW-0349">Heme</keyword>
<evidence type="ECO:0000256" key="3">
    <source>
        <dbReference type="ARBA" id="ARBA00023004"/>
    </source>
</evidence>
<evidence type="ECO:0000256" key="1">
    <source>
        <dbReference type="ARBA" id="ARBA00022723"/>
    </source>
</evidence>
<dbReference type="PRINTS" id="PR00385">
    <property type="entry name" value="P450"/>
</dbReference>
<sequence>MEVIQRELDNFSKIITQSPRQTVAIALSISACAYLVLSSFKKNKKEKNGLKKIPTPKGKVPYFGHIFSIGEIPVLQFNKWHKELGPIISVKMGVQNWVSVGEPYLANKIFNVNGKYTSNRPLTTFLSKHYSCGNKGIVIGNPSDEWNKTRGAALQILAPKNRKQFEQLHIPEADLFIDDLLTTTAKEGSVNVEPLLRFMTMNVVVSTCFGKRAESINDPLFKEVCYITDTTTDIMSTEINSFLPIMTIFDILFRTEAKMKKFITERRDPFFKQLLQEAIDNKVDCFATALMEMEGVNNPTNVLVTLSDLILTGNDTSAVMLTWAIVVLCHYPAVQKKISAELDQFIREHKRVPTFEERENLPYSISVQKECMRFRPAMAFGISHEADQDLEVDGYLIPKGTTLIANMHHIHHNEDFYPDADKFVPDRYLNDLRPMYTTASAPIEGRDQFNFGFGRRVCIGTYLAELEIFNVWVRLFSRCKIEPIIGENGEPQYPDIDRIAYAAAILPAFNPVVRVVKRENSLI</sequence>
<dbReference type="GO" id="GO:0016705">
    <property type="term" value="F:oxidoreductase activity, acting on paired donors, with incorporation or reduction of molecular oxygen"/>
    <property type="evidence" value="ECO:0007669"/>
    <property type="project" value="InterPro"/>
</dbReference>
<dbReference type="GO" id="GO:0020037">
    <property type="term" value="F:heme binding"/>
    <property type="evidence" value="ECO:0007669"/>
    <property type="project" value="InterPro"/>
</dbReference>
<gene>
    <name evidence="6" type="ORF">INT45_000649</name>
</gene>
<dbReference type="OrthoDB" id="3934656at2759"/>